<name>A0A9D1E7W5_9FIRM</name>
<comment type="caution">
    <text evidence="2">The sequence shown here is derived from an EMBL/GenBank/DDBJ whole genome shotgun (WGS) entry which is preliminary data.</text>
</comment>
<organism evidence="2 3">
    <name type="scientific">Candidatus Pullilachnospira gallistercoris</name>
    <dbReference type="NCBI Taxonomy" id="2840911"/>
    <lineage>
        <taxon>Bacteria</taxon>
        <taxon>Bacillati</taxon>
        <taxon>Bacillota</taxon>
        <taxon>Clostridia</taxon>
        <taxon>Lachnospirales</taxon>
        <taxon>Lachnospiraceae</taxon>
        <taxon>Lachnospiraceae incertae sedis</taxon>
        <taxon>Candidatus Pullilachnospira</taxon>
    </lineage>
</organism>
<dbReference type="GO" id="GO:0004222">
    <property type="term" value="F:metalloendopeptidase activity"/>
    <property type="evidence" value="ECO:0007669"/>
    <property type="project" value="TreeGrafter"/>
</dbReference>
<dbReference type="SUPFAM" id="SSF63411">
    <property type="entry name" value="LuxS/MPP-like metallohydrolase"/>
    <property type="match status" value="4"/>
</dbReference>
<reference evidence="2" key="2">
    <citation type="journal article" date="2021" name="PeerJ">
        <title>Extensive microbial diversity within the chicken gut microbiome revealed by metagenomics and culture.</title>
        <authorList>
            <person name="Gilroy R."/>
            <person name="Ravi A."/>
            <person name="Getino M."/>
            <person name="Pursley I."/>
            <person name="Horton D.L."/>
            <person name="Alikhan N.F."/>
            <person name="Baker D."/>
            <person name="Gharbi K."/>
            <person name="Hall N."/>
            <person name="Watson M."/>
            <person name="Adriaenssens E.M."/>
            <person name="Foster-Nyarko E."/>
            <person name="Jarju S."/>
            <person name="Secka A."/>
            <person name="Antonio M."/>
            <person name="Oren A."/>
            <person name="Chaudhuri R.R."/>
            <person name="La Ragione R."/>
            <person name="Hildebrand F."/>
            <person name="Pallen M.J."/>
        </authorList>
    </citation>
    <scope>NUCLEOTIDE SEQUENCE</scope>
    <source>
        <strain evidence="2">ChiSjej5B23-6657</strain>
    </source>
</reference>
<gene>
    <name evidence="2" type="ORF">IAA55_00670</name>
</gene>
<reference evidence="2" key="1">
    <citation type="submission" date="2020-10" db="EMBL/GenBank/DDBJ databases">
        <authorList>
            <person name="Gilroy R."/>
        </authorList>
    </citation>
    <scope>NUCLEOTIDE SEQUENCE</scope>
    <source>
        <strain evidence="2">ChiSjej5B23-6657</strain>
    </source>
</reference>
<dbReference type="GO" id="GO:0046872">
    <property type="term" value="F:metal ion binding"/>
    <property type="evidence" value="ECO:0007669"/>
    <property type="project" value="InterPro"/>
</dbReference>
<dbReference type="InterPro" id="IPR011249">
    <property type="entry name" value="Metalloenz_LuxS/M16"/>
</dbReference>
<feature type="domain" description="Peptidase M16C associated" evidence="1">
    <location>
        <begin position="466"/>
        <end position="716"/>
    </location>
</feature>
<dbReference type="FunFam" id="3.30.830.10:FF:000034">
    <property type="entry name" value="presequence protease 1, chloroplastic/mitochondrial"/>
    <property type="match status" value="1"/>
</dbReference>
<dbReference type="EMBL" id="DVHM01000009">
    <property type="protein sequence ID" value="HIR69778.1"/>
    <property type="molecule type" value="Genomic_DNA"/>
</dbReference>
<proteinExistence type="predicted"/>
<accession>A0A9D1E7W5</accession>
<dbReference type="Pfam" id="PF05193">
    <property type="entry name" value="Peptidase_M16_C"/>
    <property type="match status" value="1"/>
</dbReference>
<dbReference type="Pfam" id="PF00675">
    <property type="entry name" value="Peptidase_M16"/>
    <property type="match status" value="1"/>
</dbReference>
<dbReference type="Gene3D" id="3.30.830.10">
    <property type="entry name" value="Metalloenzyme, LuxS/M16 peptidase-like"/>
    <property type="match status" value="4"/>
</dbReference>
<dbReference type="InterPro" id="IPR055130">
    <property type="entry name" value="PreP_C"/>
</dbReference>
<dbReference type="Pfam" id="PF08367">
    <property type="entry name" value="M16C_assoc"/>
    <property type="match status" value="1"/>
</dbReference>
<dbReference type="InterPro" id="IPR011765">
    <property type="entry name" value="Pept_M16_N"/>
</dbReference>
<dbReference type="SMART" id="SM01264">
    <property type="entry name" value="M16C_associated"/>
    <property type="match status" value="1"/>
</dbReference>
<evidence type="ECO:0000259" key="1">
    <source>
        <dbReference type="SMART" id="SM01264"/>
    </source>
</evidence>
<protein>
    <submittedName>
        <fullName evidence="2">Insulinase family protein</fullName>
    </submittedName>
</protein>
<dbReference type="GO" id="GO:0016485">
    <property type="term" value="P:protein processing"/>
    <property type="evidence" value="ECO:0007669"/>
    <property type="project" value="TreeGrafter"/>
</dbReference>
<dbReference type="Pfam" id="PF22516">
    <property type="entry name" value="PreP_C"/>
    <property type="match status" value="1"/>
</dbReference>
<dbReference type="InterPro" id="IPR013578">
    <property type="entry name" value="Peptidase_M16C_assoc"/>
</dbReference>
<evidence type="ECO:0000313" key="3">
    <source>
        <dbReference type="Proteomes" id="UP000823912"/>
    </source>
</evidence>
<dbReference type="PANTHER" id="PTHR43016">
    <property type="entry name" value="PRESEQUENCE PROTEASE"/>
    <property type="match status" value="1"/>
</dbReference>
<evidence type="ECO:0000313" key="2">
    <source>
        <dbReference type="EMBL" id="HIR69778.1"/>
    </source>
</evidence>
<dbReference type="PANTHER" id="PTHR43016:SF13">
    <property type="entry name" value="PRESEQUENCE PROTEASE, MITOCHONDRIAL"/>
    <property type="match status" value="1"/>
</dbReference>
<sequence length="969" mass="110185">MEKDNLIQEIAESHGFFLRDVRDLPEKHGRLYRMSYRKNGAELVWLDHEEENKTFAIAFKTIPSDDTGVFHILEHSVLCGSEKYPVKDPFVEMIKSSLQTFLNAFTYPDKTVYPVCSRNQQDFLNLMEVYLDAVFHPLCVTGSDVFRQEGWHYELEEPEGELICNGVVYNEMKGAYASPDTRMLSEMNRSLFPDNCYGFESGGDPEHIPDLTYEKYVENYRRFYHPSNARIFLDGTMDLDAVLAKLDAVLRDFSEVEADAEIPMQQPVTPPERVGRYEIGRGESAEGRTMLAWGWVCGRFDRPEENVALDILTEILCATNASPLKRALLETGLAQDVELYFQNGIQQPYLMLLVRNVREDQREQVFGKVTETLEKLVKDGLDHSQLEALLSRREFSAREEDYGNMPRGLMHAIHSLDSWLYGGDPAQNLSTASVFASLREKMEQGYFERMIREDILDNPHTARVILIPSATLGEERDAAERQRLAKRKERWSPEQREQVVEEYRHLRSVQQEPEDPRQLAKLPTLSLKDIPEHQAEIPQEVSEVAGSTVLFQKIETDGILHLVYYFRVDDQPLETLHTISFLRLLLGQTPTERHSLLEMQSMMERELGRFETSVKVLAERDQVKSCVPYVLVNVSFLREKLPKAVEILKEIFLESRLSDLEYIKSRIRQLRLSLEQHVMMSGDSYAQKRISAAFSAKGVVMDAMEGIDMLRWVQDMDDHFEEKGQRLSAELEELMGKILTADRAALSITGDGNESDAEALLGFLRKGKMGEREVYQPRERGKEILEIPAAVGFAGKGGNLVTLGETFRGSLHVASRLLSYGYLWNDIRVQGGAYGTKLQVFPDGDILFTTYRDPNPARSLVSFDGAAQALRDFCDSGASVDKSIISAIAGTEPLRCAREMGKQEAEYYLSGVTCDMRRRVRGEILHTTPENLWQIADLLDCVCANGNSCVIGGERVLDGIADYDKKDVL</sequence>
<dbReference type="AlphaFoldDB" id="A0A9D1E7W5"/>
<dbReference type="Proteomes" id="UP000823912">
    <property type="component" value="Unassembled WGS sequence"/>
</dbReference>
<dbReference type="InterPro" id="IPR007863">
    <property type="entry name" value="Peptidase_M16_C"/>
</dbReference>